<dbReference type="EMBL" id="JAJEWP010000001">
    <property type="protein sequence ID" value="MCC2615045.1"/>
    <property type="molecule type" value="Genomic_DNA"/>
</dbReference>
<organism evidence="1 2">
    <name type="scientific">Fluctibacter halophilus</name>
    <dbReference type="NCBI Taxonomy" id="226011"/>
    <lineage>
        <taxon>Bacteria</taxon>
        <taxon>Pseudomonadati</taxon>
        <taxon>Pseudomonadota</taxon>
        <taxon>Gammaproteobacteria</taxon>
        <taxon>Alteromonadales</taxon>
        <taxon>Alteromonadaceae</taxon>
        <taxon>Fluctibacter</taxon>
    </lineage>
</organism>
<evidence type="ECO:0008006" key="3">
    <source>
        <dbReference type="Google" id="ProtNLM"/>
    </source>
</evidence>
<gene>
    <name evidence="1" type="ORF">LJ739_02160</name>
</gene>
<dbReference type="RefSeq" id="WP_229156958.1">
    <property type="nucleotide sequence ID" value="NZ_JAJEWP010000001.1"/>
</dbReference>
<sequence length="341" mass="39090">MVYTPLSPREIDENLFPYSGNTSHQFRFLLHYALLAPSHYNAQPWRFKINSCGIDVFSDPSRCSHVADPQQREVIISCGAAIHTLEIAAHFFGLKTHVIYTINHQDNHLARIEMTEGYDPSVHEIQLFHAIKKRQTNRRWFIDTAIPGSLKEECMRAAKKLDVATTFTNDEVIRETFGRMTAQAVRTQHAHAWHRQEFSSWLRSKFTLKHDGMNHFGFFSINLPSPLIKLLLRITSLGRETGRFNQAKLTTGSPMLMAISTHEDNQHGWLNTGRTLMNTLLNFTRNGLSASFMNQAIQNPHMRNQVSTLFGGHEYPQLVLRIGIAPQVTWTARRNLDDTLL</sequence>
<proteinExistence type="predicted"/>
<dbReference type="SUPFAM" id="SSF55469">
    <property type="entry name" value="FMN-dependent nitroreductase-like"/>
    <property type="match status" value="2"/>
</dbReference>
<comment type="caution">
    <text evidence="1">The sequence shown here is derived from an EMBL/GenBank/DDBJ whole genome shotgun (WGS) entry which is preliminary data.</text>
</comment>
<protein>
    <recommendedName>
        <fullName evidence="3">Nitroreductase</fullName>
    </recommendedName>
</protein>
<dbReference type="InterPro" id="IPR000415">
    <property type="entry name" value="Nitroreductase-like"/>
</dbReference>
<keyword evidence="2" id="KW-1185">Reference proteome</keyword>
<dbReference type="Proteomes" id="UP001520878">
    <property type="component" value="Unassembled WGS sequence"/>
</dbReference>
<dbReference type="NCBIfam" id="NF047509">
    <property type="entry name" value="Rv3131_FMN_oxido"/>
    <property type="match status" value="1"/>
</dbReference>
<dbReference type="Gene3D" id="3.40.109.10">
    <property type="entry name" value="NADH Oxidase"/>
    <property type="match status" value="2"/>
</dbReference>
<evidence type="ECO:0000313" key="1">
    <source>
        <dbReference type="EMBL" id="MCC2615045.1"/>
    </source>
</evidence>
<evidence type="ECO:0000313" key="2">
    <source>
        <dbReference type="Proteomes" id="UP001520878"/>
    </source>
</evidence>
<name>A0ABS8G595_9ALTE</name>
<reference evidence="1 2" key="1">
    <citation type="submission" date="2021-10" db="EMBL/GenBank/DDBJ databases">
        <title>Draft genome of Aestuariibacter halophilus JC2043.</title>
        <authorList>
            <person name="Emsley S.A."/>
            <person name="Pfannmuller K.M."/>
            <person name="Ushijima B."/>
            <person name="Saw J.H."/>
            <person name="Videau P."/>
        </authorList>
    </citation>
    <scope>NUCLEOTIDE SEQUENCE [LARGE SCALE GENOMIC DNA]</scope>
    <source>
        <strain evidence="1 2">JC2043</strain>
    </source>
</reference>
<accession>A0ABS8G595</accession>